<keyword evidence="3" id="KW-1185">Reference proteome</keyword>
<feature type="domain" description="CinA C-terminal" evidence="1">
    <location>
        <begin position="12"/>
        <end position="165"/>
    </location>
</feature>
<dbReference type="SUPFAM" id="SSF142433">
    <property type="entry name" value="CinA-like"/>
    <property type="match status" value="1"/>
</dbReference>
<evidence type="ECO:0000259" key="1">
    <source>
        <dbReference type="Pfam" id="PF02464"/>
    </source>
</evidence>
<name>A0A5N6TFY9_ASPAV</name>
<proteinExistence type="predicted"/>
<dbReference type="InterPro" id="IPR036653">
    <property type="entry name" value="CinA-like_C"/>
</dbReference>
<dbReference type="InterPro" id="IPR008136">
    <property type="entry name" value="CinA_C"/>
</dbReference>
<organism evidence="2 3">
    <name type="scientific">Aspergillus avenaceus</name>
    <dbReference type="NCBI Taxonomy" id="36643"/>
    <lineage>
        <taxon>Eukaryota</taxon>
        <taxon>Fungi</taxon>
        <taxon>Dikarya</taxon>
        <taxon>Ascomycota</taxon>
        <taxon>Pezizomycotina</taxon>
        <taxon>Eurotiomycetes</taxon>
        <taxon>Eurotiomycetidae</taxon>
        <taxon>Eurotiales</taxon>
        <taxon>Aspergillaceae</taxon>
        <taxon>Aspergillus</taxon>
        <taxon>Aspergillus subgen. Circumdati</taxon>
    </lineage>
</organism>
<dbReference type="EMBL" id="ML742380">
    <property type="protein sequence ID" value="KAE8145150.1"/>
    <property type="molecule type" value="Genomic_DNA"/>
</dbReference>
<dbReference type="OrthoDB" id="2350783at2759"/>
<evidence type="ECO:0000313" key="3">
    <source>
        <dbReference type="Proteomes" id="UP000325780"/>
    </source>
</evidence>
<sequence>MSEFPPSSLRPLIQEVFELLKTQKETVSVAETAAGGLISSCLLSTPGASSIYKGGLTVYTLESRIAFAGWTQAHVENYIGPTPAIVAQLADNVRHTLGSTYAVSESGTAGPTGGTTRTRTPGYVAVAVSTTHGTYMREIETGSDNREKNMVTFATEALKLLRDVLTGKASL</sequence>
<dbReference type="Proteomes" id="UP000325780">
    <property type="component" value="Unassembled WGS sequence"/>
</dbReference>
<gene>
    <name evidence="2" type="ORF">BDV25DRAFT_165281</name>
</gene>
<protein>
    <submittedName>
        <fullName evidence="2">Competence/damage-inducible protein CinA</fullName>
    </submittedName>
</protein>
<evidence type="ECO:0000313" key="2">
    <source>
        <dbReference type="EMBL" id="KAE8145150.1"/>
    </source>
</evidence>
<dbReference type="Pfam" id="PF02464">
    <property type="entry name" value="CinA"/>
    <property type="match status" value="1"/>
</dbReference>
<accession>A0A5N6TFY9</accession>
<reference evidence="2 3" key="1">
    <citation type="submission" date="2019-04" db="EMBL/GenBank/DDBJ databases">
        <title>Friends and foes A comparative genomics study of 23 Aspergillus species from section Flavi.</title>
        <authorList>
            <consortium name="DOE Joint Genome Institute"/>
            <person name="Kjaerbolling I."/>
            <person name="Vesth T."/>
            <person name="Frisvad J.C."/>
            <person name="Nybo J.L."/>
            <person name="Theobald S."/>
            <person name="Kildgaard S."/>
            <person name="Isbrandt T."/>
            <person name="Kuo A."/>
            <person name="Sato A."/>
            <person name="Lyhne E.K."/>
            <person name="Kogle M.E."/>
            <person name="Wiebenga A."/>
            <person name="Kun R.S."/>
            <person name="Lubbers R.J."/>
            <person name="Makela M.R."/>
            <person name="Barry K."/>
            <person name="Chovatia M."/>
            <person name="Clum A."/>
            <person name="Daum C."/>
            <person name="Haridas S."/>
            <person name="He G."/>
            <person name="LaButti K."/>
            <person name="Lipzen A."/>
            <person name="Mondo S."/>
            <person name="Riley R."/>
            <person name="Salamov A."/>
            <person name="Simmons B.A."/>
            <person name="Magnuson J.K."/>
            <person name="Henrissat B."/>
            <person name="Mortensen U.H."/>
            <person name="Larsen T.O."/>
            <person name="Devries R.P."/>
            <person name="Grigoriev I.V."/>
            <person name="Machida M."/>
            <person name="Baker S.E."/>
            <person name="Andersen M.R."/>
        </authorList>
    </citation>
    <scope>NUCLEOTIDE SEQUENCE [LARGE SCALE GENOMIC DNA]</scope>
    <source>
        <strain evidence="2 3">IBT 18842</strain>
    </source>
</reference>
<dbReference type="Gene3D" id="3.90.950.20">
    <property type="entry name" value="CinA-like"/>
    <property type="match status" value="1"/>
</dbReference>
<dbReference type="AlphaFoldDB" id="A0A5N6TFY9"/>